<evidence type="ECO:0000313" key="1">
    <source>
        <dbReference type="EMBL" id="KAJ5079095.1"/>
    </source>
</evidence>
<protein>
    <submittedName>
        <fullName evidence="1">Uncharacterized protein</fullName>
    </submittedName>
</protein>
<accession>A0A9Q0LWD6</accession>
<proteinExistence type="predicted"/>
<dbReference type="AlphaFoldDB" id="A0A9Q0LWD6"/>
<dbReference type="Proteomes" id="UP001149090">
    <property type="component" value="Unassembled WGS sequence"/>
</dbReference>
<name>A0A9Q0LWD6_ANAIG</name>
<reference evidence="1" key="1">
    <citation type="submission" date="2022-10" db="EMBL/GenBank/DDBJ databases">
        <title>Novel sulphate-reducing endosymbionts in the free-living metamonad Anaeramoeba.</title>
        <authorList>
            <person name="Jerlstrom-Hultqvist J."/>
            <person name="Cepicka I."/>
            <person name="Gallot-Lavallee L."/>
            <person name="Salas-Leiva D."/>
            <person name="Curtis B.A."/>
            <person name="Zahonova K."/>
            <person name="Pipaliya S."/>
            <person name="Dacks J."/>
            <person name="Roger A.J."/>
        </authorList>
    </citation>
    <scope>NUCLEOTIDE SEQUENCE</scope>
    <source>
        <strain evidence="1">BMAN</strain>
    </source>
</reference>
<comment type="caution">
    <text evidence="1">The sequence shown here is derived from an EMBL/GenBank/DDBJ whole genome shotgun (WGS) entry which is preliminary data.</text>
</comment>
<keyword evidence="2" id="KW-1185">Reference proteome</keyword>
<sequence length="69" mass="8440">MINDKKKKLVPGFQEFEYACLLNQIHIYSRNFENMRIQTFREFDHSSSYLVMWIEKHTAFLIYTDQMLS</sequence>
<dbReference type="EMBL" id="JAPDFW010000039">
    <property type="protein sequence ID" value="KAJ5079095.1"/>
    <property type="molecule type" value="Genomic_DNA"/>
</dbReference>
<evidence type="ECO:0000313" key="2">
    <source>
        <dbReference type="Proteomes" id="UP001149090"/>
    </source>
</evidence>
<organism evidence="1 2">
    <name type="scientific">Anaeramoeba ignava</name>
    <name type="common">Anaerobic marine amoeba</name>
    <dbReference type="NCBI Taxonomy" id="1746090"/>
    <lineage>
        <taxon>Eukaryota</taxon>
        <taxon>Metamonada</taxon>
        <taxon>Anaeramoebidae</taxon>
        <taxon>Anaeramoeba</taxon>
    </lineage>
</organism>
<gene>
    <name evidence="1" type="ORF">M0811_14618</name>
</gene>